<proteinExistence type="predicted"/>
<dbReference type="AlphaFoldDB" id="Q1ERA1"/>
<name>Q1ERA1_9ARCH</name>
<dbReference type="EMBL" id="AB246700">
    <property type="protein sequence ID" value="BAE95225.1"/>
    <property type="molecule type" value="Genomic_DNA"/>
</dbReference>
<accession>Q1ERA1</accession>
<reference evidence="1" key="1">
    <citation type="submission" date="2006-01" db="EMBL/GenBank/DDBJ databases">
        <title>uncultured crenarchaeote 31-F-01.</title>
        <authorList>
            <person name="Nunoura T."/>
            <person name="Takami H."/>
            <person name="Oida H."/>
            <person name="Nishi S."/>
            <person name="Shimamura S."/>
            <person name="Takai K."/>
            <person name="Ishino Y."/>
            <person name="Horikoshi K."/>
        </authorList>
    </citation>
    <scope>NUCLEOTIDE SEQUENCE</scope>
</reference>
<protein>
    <submittedName>
        <fullName evidence="1">Hypothetical conserved protein</fullName>
    </submittedName>
</protein>
<evidence type="ECO:0000313" key="1">
    <source>
        <dbReference type="EMBL" id="BAE95225.1"/>
    </source>
</evidence>
<sequence length="228" mass="26083">MNYANRGMVDVERFTEDIEQVAARLSSNEEQIVMKRINYVKQRLVELYKRNLVKINHSVLELICAKHLIKYGYDVDVERQLNDVLICDVYASKGDNVFIVEIETGFVPPEHALDPVAYTAARVASKIARYSAFAGKFALATPVLSLLPVQELFLKPPRYRNKEEVARVKALCDRYYSNPPISMEEIKNSRLHSIMIIDADDARVIEIEPETYVESIKASIDRVGVKLY</sequence>
<gene>
    <name evidence="1" type="primary">HGP-25</name>
</gene>
<organism evidence="1">
    <name type="scientific">uncultured Candidatus Nitrosocaldus sp</name>
    <dbReference type="NCBI Taxonomy" id="766501"/>
    <lineage>
        <taxon>Archaea</taxon>
        <taxon>Nitrososphaerota</taxon>
        <taxon>Nitrososphaeria</taxon>
        <taxon>Candidatus Nitrosocaldales</taxon>
        <taxon>Candidatus Nitrosocaldaceae</taxon>
        <taxon>Candidatus Nitrosocaldus</taxon>
        <taxon>environmental samples</taxon>
    </lineage>
</organism>